<sequence length="60" mass="6848">MKQTPRYELCMRAENIVLPRDDSFGMSAATGGIAICFLFLIDASQQSFDYEPFLPEPRCR</sequence>
<dbReference type="Proteomes" id="UP001176961">
    <property type="component" value="Unassembled WGS sequence"/>
</dbReference>
<name>A0AA36DQ00_CYLNA</name>
<accession>A0AA36DQ00</accession>
<reference evidence="1" key="1">
    <citation type="submission" date="2023-07" db="EMBL/GenBank/DDBJ databases">
        <authorList>
            <consortium name="CYATHOMIX"/>
        </authorList>
    </citation>
    <scope>NUCLEOTIDE SEQUENCE</scope>
    <source>
        <strain evidence="1">N/A</strain>
    </source>
</reference>
<evidence type="ECO:0000313" key="2">
    <source>
        <dbReference type="Proteomes" id="UP001176961"/>
    </source>
</evidence>
<organism evidence="1 2">
    <name type="scientific">Cylicocyclus nassatus</name>
    <name type="common">Nematode worm</name>
    <dbReference type="NCBI Taxonomy" id="53992"/>
    <lineage>
        <taxon>Eukaryota</taxon>
        <taxon>Metazoa</taxon>
        <taxon>Ecdysozoa</taxon>
        <taxon>Nematoda</taxon>
        <taxon>Chromadorea</taxon>
        <taxon>Rhabditida</taxon>
        <taxon>Rhabditina</taxon>
        <taxon>Rhabditomorpha</taxon>
        <taxon>Strongyloidea</taxon>
        <taxon>Strongylidae</taxon>
        <taxon>Cylicocyclus</taxon>
    </lineage>
</organism>
<gene>
    <name evidence="1" type="ORF">CYNAS_LOCUS2863</name>
</gene>
<proteinExistence type="predicted"/>
<comment type="caution">
    <text evidence="1">The sequence shown here is derived from an EMBL/GenBank/DDBJ whole genome shotgun (WGS) entry which is preliminary data.</text>
</comment>
<keyword evidence="2" id="KW-1185">Reference proteome</keyword>
<dbReference type="Gene3D" id="2.60.120.200">
    <property type="match status" value="1"/>
</dbReference>
<protein>
    <submittedName>
        <fullName evidence="1">Uncharacterized protein</fullName>
    </submittedName>
</protein>
<evidence type="ECO:0000313" key="1">
    <source>
        <dbReference type="EMBL" id="CAJ0590880.1"/>
    </source>
</evidence>
<dbReference type="AlphaFoldDB" id="A0AA36DQ00"/>
<dbReference type="EMBL" id="CATQJL010000001">
    <property type="protein sequence ID" value="CAJ0590880.1"/>
    <property type="molecule type" value="Genomic_DNA"/>
</dbReference>